<protein>
    <submittedName>
        <fullName evidence="3">Protein phosphatase 2C</fullName>
    </submittedName>
</protein>
<dbReference type="Gene3D" id="3.60.40.10">
    <property type="entry name" value="PPM-type phosphatase domain"/>
    <property type="match status" value="1"/>
</dbReference>
<evidence type="ECO:0000256" key="1">
    <source>
        <dbReference type="SAM" id="MobiDB-lite"/>
    </source>
</evidence>
<dbReference type="SUPFAM" id="SSF81606">
    <property type="entry name" value="PP2C-like"/>
    <property type="match status" value="1"/>
</dbReference>
<dbReference type="Pfam" id="PF13672">
    <property type="entry name" value="PP2C_2"/>
    <property type="match status" value="1"/>
</dbReference>
<dbReference type="RefSeq" id="WP_175438604.1">
    <property type="nucleotide sequence ID" value="NZ_FMCQ01000001.1"/>
</dbReference>
<dbReference type="Proteomes" id="UP000199405">
    <property type="component" value="Unassembled WGS sequence"/>
</dbReference>
<evidence type="ECO:0000313" key="3">
    <source>
        <dbReference type="EMBL" id="SCE68981.1"/>
    </source>
</evidence>
<proteinExistence type="predicted"/>
<gene>
    <name evidence="3" type="ORF">GA0070562_1756</name>
</gene>
<organism evidence="3 4">
    <name type="scientific">Micromonospora tulbaghiae</name>
    <dbReference type="NCBI Taxonomy" id="479978"/>
    <lineage>
        <taxon>Bacteria</taxon>
        <taxon>Bacillati</taxon>
        <taxon>Actinomycetota</taxon>
        <taxon>Actinomycetes</taxon>
        <taxon>Micromonosporales</taxon>
        <taxon>Micromonosporaceae</taxon>
        <taxon>Micromonospora</taxon>
    </lineage>
</organism>
<comment type="caution">
    <text evidence="3">The sequence shown here is derived from an EMBL/GenBank/DDBJ whole genome shotgun (WGS) entry which is preliminary data.</text>
</comment>
<reference evidence="3 4" key="1">
    <citation type="submission" date="2016-06" db="EMBL/GenBank/DDBJ databases">
        <authorList>
            <person name="Varghese N."/>
            <person name="Submissions Spin"/>
        </authorList>
    </citation>
    <scope>NUCLEOTIDE SEQUENCE [LARGE SCALE GENOMIC DNA]</scope>
    <source>
        <strain evidence="3 4">DSM 45142</strain>
    </source>
</reference>
<dbReference type="PROSITE" id="PS51746">
    <property type="entry name" value="PPM_2"/>
    <property type="match status" value="1"/>
</dbReference>
<dbReference type="InterPro" id="IPR036457">
    <property type="entry name" value="PPM-type-like_dom_sf"/>
</dbReference>
<evidence type="ECO:0000313" key="4">
    <source>
        <dbReference type="Proteomes" id="UP000199405"/>
    </source>
</evidence>
<dbReference type="EMBL" id="FMCQ01000001">
    <property type="protein sequence ID" value="SCE68981.1"/>
    <property type="molecule type" value="Genomic_DNA"/>
</dbReference>
<name>A0ABY0KGG5_9ACTN</name>
<feature type="region of interest" description="Disordered" evidence="1">
    <location>
        <begin position="1"/>
        <end position="43"/>
    </location>
</feature>
<feature type="domain" description="PPM-type phosphatase" evidence="2">
    <location>
        <begin position="54"/>
        <end position="290"/>
    </location>
</feature>
<dbReference type="InterPro" id="IPR001932">
    <property type="entry name" value="PPM-type_phosphatase-like_dom"/>
</dbReference>
<evidence type="ECO:0000259" key="2">
    <source>
        <dbReference type="PROSITE" id="PS51746"/>
    </source>
</evidence>
<feature type="compositionally biased region" description="Basic and acidic residues" evidence="1">
    <location>
        <begin position="1"/>
        <end position="10"/>
    </location>
</feature>
<keyword evidence="4" id="KW-1185">Reference proteome</keyword>
<sequence>MSTDVWRRTETPGAKPYVIGDPGRAATQLEPGPPTRFPDSADHELSECRVPGAQVRAASVRGILHRYRNQPRQDRFSVVFDPPTMTLVVTVCDGVGQFPLSQEAAGFAAADVPRAYLRHGDWQIAVTEVNERLKDFVATAGSRPHLDHVPDGVRMATTLVAAAICLDPDARHVSVAWTDDSSAWLLADGRWRNLTHDPAAGDDDNGLHSGRVRALPHADPRLRTAEHLLGDGPIFLMTDGVGVPLEGSVQVRETLAGWWATAPDVFTFAQQVGFARKGHMDDRTVVGVWFEASRP</sequence>
<accession>A0ABY0KGG5</accession>
<dbReference type="GeneID" id="93468556"/>